<organism evidence="4 5">
    <name type="scientific">Paraconiothyrium brasiliense</name>
    <dbReference type="NCBI Taxonomy" id="300254"/>
    <lineage>
        <taxon>Eukaryota</taxon>
        <taxon>Fungi</taxon>
        <taxon>Dikarya</taxon>
        <taxon>Ascomycota</taxon>
        <taxon>Pezizomycotina</taxon>
        <taxon>Dothideomycetes</taxon>
        <taxon>Pleosporomycetidae</taxon>
        <taxon>Pleosporales</taxon>
        <taxon>Massarineae</taxon>
        <taxon>Didymosphaeriaceae</taxon>
        <taxon>Paraconiothyrium</taxon>
    </lineage>
</organism>
<gene>
    <name evidence="4" type="ORF">SLS60_001598</name>
</gene>
<dbReference type="Proteomes" id="UP001521785">
    <property type="component" value="Unassembled WGS sequence"/>
</dbReference>
<sequence>MAQAATTLVPELSAHLQAVDEDPTTTLDADLLEKCALFTNTPEYQARIWQETRPLFLQIAALLPKLQQDPAPLIHFVTKLAAPYRFEHIKDVDFEVGLDLQATPVHALILTLLEKAAAGSNDAQALANRPTVMAAVVRLWLCTPNAGVATQAEDLLISLLRASKNEPATISGEASLHSYGAGPIWRRLFTDRDIVSLYYHYTFSKALSNPPLPLLSKRDKTISQARLLNWLPKVGALDWSTITSNHGLEIEKEVGLAQGQGLLHYASLKMVDTDDDVLMHMTLINFYRELIITVKTKPHLTHYDSSLSLDFLKEQNIHKQIIDFHTSDSPGLDHSFLSPRTAQYISDYASTYPENFETSAELQTIRTYLYRNIRRCEPHDLNILASVPRATLIPRSATGLAWDDCVLLDIPITRTNPDALKTLAAVFHGPPQQEITFPKVETIGLDPKRIEIESVFARLLTSQYYTKHPSLFSDVVTHASTIAMKDNALAALTLLRAIITSTWSIASLPNIIPTSDAIYARLNNFPRTGLDLVLDPTRSGGVLPALLKPATTFSNLVGGRGDAENAAYQVAMTRFDVLKALGRRLEQDGGRNDVLQMVTRRVNEEALEDGKSAVEGSHLLNFVIPCSEALFITVMASTTLSSLLLLHLAASSAVALSSTAVLRQNAFQHPGIFVSQTQLDSTKAHLAAKANPWRAAYSALDDLLWTKPSWASSPVATVRCEDPGTPEHDQEQGCEEERLDALAAYSLALRWAYTGNDTYATKAISIIDAWSGTLKEHVSSSAPEQPGLQSGWAASTWTRAAEVLRYTDAEWDSSSITRFSSMLRDVYLPLVRDGSADNPNNIDSAMLEAAQNIAVFLDDRALYDTVMERTKLHIASYIYLKSDGSFPKIPEWTTKYLTEARVHALWQSDGSFFDGRTMETCRDLEHASYGLASISHMFETARIQGEDLYATELGTRLQTALEMHAQYAAGGAVPSEICGGQLKYEFLPIAEPGYAQFVGRLGRSMPETKAFVIESRPAKPNYLFTAWETLTHAS</sequence>
<keyword evidence="1" id="KW-0732">Signal</keyword>
<dbReference type="Gene3D" id="1.50.10.100">
    <property type="entry name" value="Chondroitin AC/alginate lyase"/>
    <property type="match status" value="1"/>
</dbReference>
<dbReference type="SUPFAM" id="SSF48230">
    <property type="entry name" value="Chondroitin AC/alginate lyase"/>
    <property type="match status" value="1"/>
</dbReference>
<evidence type="ECO:0000256" key="1">
    <source>
        <dbReference type="ARBA" id="ARBA00022729"/>
    </source>
</evidence>
<dbReference type="InterPro" id="IPR008397">
    <property type="entry name" value="Alginate_lyase_dom"/>
</dbReference>
<evidence type="ECO:0000313" key="5">
    <source>
        <dbReference type="Proteomes" id="UP001521785"/>
    </source>
</evidence>
<evidence type="ECO:0000256" key="2">
    <source>
        <dbReference type="ARBA" id="ARBA00023239"/>
    </source>
</evidence>
<comment type="caution">
    <text evidence="4">The sequence shown here is derived from an EMBL/GenBank/DDBJ whole genome shotgun (WGS) entry which is preliminary data.</text>
</comment>
<feature type="domain" description="Alginate lyase" evidence="3">
    <location>
        <begin position="708"/>
        <end position="970"/>
    </location>
</feature>
<reference evidence="4 5" key="1">
    <citation type="submission" date="2024-02" db="EMBL/GenBank/DDBJ databases">
        <title>De novo assembly and annotation of 12 fungi associated with fruit tree decline syndrome in Ontario, Canada.</title>
        <authorList>
            <person name="Sulman M."/>
            <person name="Ellouze W."/>
            <person name="Ilyukhin E."/>
        </authorList>
    </citation>
    <scope>NUCLEOTIDE SEQUENCE [LARGE SCALE GENOMIC DNA]</scope>
    <source>
        <strain evidence="4 5">M42-189</strain>
    </source>
</reference>
<proteinExistence type="predicted"/>
<protein>
    <recommendedName>
        <fullName evidence="3">Alginate lyase domain-containing protein</fullName>
    </recommendedName>
</protein>
<dbReference type="Pfam" id="PF05426">
    <property type="entry name" value="Alginate_lyase"/>
    <property type="match status" value="1"/>
</dbReference>
<dbReference type="InterPro" id="IPR008929">
    <property type="entry name" value="Chondroitin_lyas"/>
</dbReference>
<evidence type="ECO:0000313" key="4">
    <source>
        <dbReference type="EMBL" id="KAL1609933.1"/>
    </source>
</evidence>
<keyword evidence="2" id="KW-0456">Lyase</keyword>
<keyword evidence="5" id="KW-1185">Reference proteome</keyword>
<name>A0ABR3S081_9PLEO</name>
<accession>A0ABR3S081</accession>
<evidence type="ECO:0000259" key="3">
    <source>
        <dbReference type="Pfam" id="PF05426"/>
    </source>
</evidence>
<dbReference type="EMBL" id="JAKJXO020000002">
    <property type="protein sequence ID" value="KAL1609933.1"/>
    <property type="molecule type" value="Genomic_DNA"/>
</dbReference>